<evidence type="ECO:0000313" key="1">
    <source>
        <dbReference type="EMBL" id="HCO24182.1"/>
    </source>
</evidence>
<evidence type="ECO:0000313" key="2">
    <source>
        <dbReference type="Proteomes" id="UP000263642"/>
    </source>
</evidence>
<name>A0A3D3R7Y1_9PLAN</name>
<protein>
    <submittedName>
        <fullName evidence="1">Uncharacterized protein</fullName>
    </submittedName>
</protein>
<proteinExistence type="predicted"/>
<accession>A0A3D3R7Y1</accession>
<organism evidence="1 2">
    <name type="scientific">Gimesia maris</name>
    <dbReference type="NCBI Taxonomy" id="122"/>
    <lineage>
        <taxon>Bacteria</taxon>
        <taxon>Pseudomonadati</taxon>
        <taxon>Planctomycetota</taxon>
        <taxon>Planctomycetia</taxon>
        <taxon>Planctomycetales</taxon>
        <taxon>Planctomycetaceae</taxon>
        <taxon>Gimesia</taxon>
    </lineage>
</organism>
<reference evidence="1 2" key="1">
    <citation type="journal article" date="2018" name="Nat. Biotechnol.">
        <title>A standardized bacterial taxonomy based on genome phylogeny substantially revises the tree of life.</title>
        <authorList>
            <person name="Parks D.H."/>
            <person name="Chuvochina M."/>
            <person name="Waite D.W."/>
            <person name="Rinke C."/>
            <person name="Skarshewski A."/>
            <person name="Chaumeil P.A."/>
            <person name="Hugenholtz P."/>
        </authorList>
    </citation>
    <scope>NUCLEOTIDE SEQUENCE [LARGE SCALE GENOMIC DNA]</scope>
    <source>
        <strain evidence="1">UBA9375</strain>
    </source>
</reference>
<dbReference type="Proteomes" id="UP000263642">
    <property type="component" value="Unassembled WGS sequence"/>
</dbReference>
<comment type="caution">
    <text evidence="1">The sequence shown here is derived from an EMBL/GenBank/DDBJ whole genome shotgun (WGS) entry which is preliminary data.</text>
</comment>
<gene>
    <name evidence="1" type="ORF">DIT97_14470</name>
</gene>
<dbReference type="EMBL" id="DQAY01000083">
    <property type="protein sequence ID" value="HCO24182.1"/>
    <property type="molecule type" value="Genomic_DNA"/>
</dbReference>
<sequence>MSAIRKLFLNVTVLTCLIPVSRGNAQNAGVPAANPLPEIIPESAEKKKVPPLDEVMQIIEEYFTDRKGYKSGDLLTRGQIKPLFRELQQAGWTVKAEKEILKRLHADTDFLAAQLSTPKGIIFMRRISQMPGGYDRLDHILVMPYGKRRIREFINSPGGYTMIEYMTTTKGGKNLGNYLSKTRTGKGFNQPTPYIYTQTELTTVLKQAYEKENAKSKRRR</sequence>
<dbReference type="AlphaFoldDB" id="A0A3D3R7Y1"/>